<comment type="caution">
    <text evidence="2">The sequence shown here is derived from an EMBL/GenBank/DDBJ whole genome shotgun (WGS) entry which is preliminary data.</text>
</comment>
<dbReference type="Proteomes" id="UP001596052">
    <property type="component" value="Unassembled WGS sequence"/>
</dbReference>
<dbReference type="PANTHER" id="PTHR43737">
    <property type="entry name" value="BLL7424 PROTEIN"/>
    <property type="match status" value="1"/>
</dbReference>
<dbReference type="Gene3D" id="3.40.720.10">
    <property type="entry name" value="Alkaline Phosphatase, subunit A"/>
    <property type="match status" value="1"/>
</dbReference>
<evidence type="ECO:0000313" key="3">
    <source>
        <dbReference type="Proteomes" id="UP001596052"/>
    </source>
</evidence>
<evidence type="ECO:0000256" key="1">
    <source>
        <dbReference type="SAM" id="MobiDB-lite"/>
    </source>
</evidence>
<dbReference type="EMBL" id="JBHSMQ010000011">
    <property type="protein sequence ID" value="MFC5457560.1"/>
    <property type="molecule type" value="Genomic_DNA"/>
</dbReference>
<dbReference type="InterPro" id="IPR010869">
    <property type="entry name" value="DUF1501"/>
</dbReference>
<keyword evidence="3" id="KW-1185">Reference proteome</keyword>
<dbReference type="Pfam" id="PF07394">
    <property type="entry name" value="DUF1501"/>
    <property type="match status" value="1"/>
</dbReference>
<proteinExistence type="predicted"/>
<sequence>MNRREALQRLSAGFGAIGLAGMLGAQAKAAVPQQVTPKAKRVIFLFMNGAPSHIDTFDPKPALKKYEGQQPSGKLYKAPVTSGFMSSPLQFHRCGQSGIEVSESLPRLGSIIDDCCVIRSMHTDVPNHEPALLMMNTGNIQPIRPSLGSWVLYGLGSENENLPGFVVLRPTPNIVVGPALWSNSFLPAEFQATGVITSDMNVDKLIANVRNPLLSAKQQRRQIDLIQHFNRLHASRRDNDSALDAQIKSMETAYRMQSAASDAFDISREPAKMRELYGDTPFGRSCLLARRLAESGVRYISVYYTSSNNQPWDTHSDHYKRHPELCADSDRASAALISDLKQRGLLDDTLVVWTGEFGRTPYAQENQDKNKKTDPMKRGRDHHHTAFSTLLAGGGIKGGLAYGASDELGMNAVEKKVHVHDLHATILHQLGLDHEQLTYRYAGRDFRLTDVYGDVVTDILA</sequence>
<name>A0ABW0KVW5_9BACT</name>
<feature type="region of interest" description="Disordered" evidence="1">
    <location>
        <begin position="362"/>
        <end position="381"/>
    </location>
</feature>
<accession>A0ABW0KVW5</accession>
<gene>
    <name evidence="2" type="ORF">ACFQDI_22015</name>
</gene>
<protein>
    <submittedName>
        <fullName evidence="2">DUF1501 domain-containing protein</fullName>
    </submittedName>
</protein>
<dbReference type="PANTHER" id="PTHR43737:SF1">
    <property type="entry name" value="DUF1501 DOMAIN-CONTAINING PROTEIN"/>
    <property type="match status" value="1"/>
</dbReference>
<evidence type="ECO:0000313" key="2">
    <source>
        <dbReference type="EMBL" id="MFC5457560.1"/>
    </source>
</evidence>
<dbReference type="InterPro" id="IPR017850">
    <property type="entry name" value="Alkaline_phosphatase_core_sf"/>
</dbReference>
<feature type="compositionally biased region" description="Basic and acidic residues" evidence="1">
    <location>
        <begin position="366"/>
        <end position="378"/>
    </location>
</feature>
<dbReference type="SUPFAM" id="SSF53649">
    <property type="entry name" value="Alkaline phosphatase-like"/>
    <property type="match status" value="1"/>
</dbReference>
<reference evidence="3" key="1">
    <citation type="journal article" date="2019" name="Int. J. Syst. Evol. Microbiol.">
        <title>The Global Catalogue of Microorganisms (GCM) 10K type strain sequencing project: providing services to taxonomists for standard genome sequencing and annotation.</title>
        <authorList>
            <consortium name="The Broad Institute Genomics Platform"/>
            <consortium name="The Broad Institute Genome Sequencing Center for Infectious Disease"/>
            <person name="Wu L."/>
            <person name="Ma J."/>
        </authorList>
    </citation>
    <scope>NUCLEOTIDE SEQUENCE [LARGE SCALE GENOMIC DNA]</scope>
    <source>
        <strain evidence="3">CGMCC 4.1469</strain>
    </source>
</reference>
<dbReference type="RefSeq" id="WP_377170997.1">
    <property type="nucleotide sequence ID" value="NZ_JBHSMQ010000011.1"/>
</dbReference>
<organism evidence="2 3">
    <name type="scientific">Prosthecobacter fluviatilis</name>
    <dbReference type="NCBI Taxonomy" id="445931"/>
    <lineage>
        <taxon>Bacteria</taxon>
        <taxon>Pseudomonadati</taxon>
        <taxon>Verrucomicrobiota</taxon>
        <taxon>Verrucomicrobiia</taxon>
        <taxon>Verrucomicrobiales</taxon>
        <taxon>Verrucomicrobiaceae</taxon>
        <taxon>Prosthecobacter</taxon>
    </lineage>
</organism>